<dbReference type="GO" id="GO:0046872">
    <property type="term" value="F:metal ion binding"/>
    <property type="evidence" value="ECO:0007669"/>
    <property type="project" value="UniProtKB-KW"/>
</dbReference>
<feature type="transmembrane region" description="Helical" evidence="8">
    <location>
        <begin position="88"/>
        <end position="112"/>
    </location>
</feature>
<dbReference type="RefSeq" id="WP_026159285.1">
    <property type="nucleotide sequence ID" value="NZ_AQUX01000002.1"/>
</dbReference>
<evidence type="ECO:0000313" key="10">
    <source>
        <dbReference type="Proteomes" id="UP000029914"/>
    </source>
</evidence>
<proteinExistence type="predicted"/>
<dbReference type="STRING" id="558173.CDOO_02215"/>
<dbReference type="InterPro" id="IPR011138">
    <property type="entry name" value="Cytochrome_b-558"/>
</dbReference>
<feature type="transmembrane region" description="Helical" evidence="8">
    <location>
        <begin position="219"/>
        <end position="241"/>
    </location>
</feature>
<dbReference type="eggNOG" id="ENOG502Z7U4">
    <property type="taxonomic scope" value="Bacteria"/>
</dbReference>
<evidence type="ECO:0000256" key="7">
    <source>
        <dbReference type="ARBA" id="ARBA00023136"/>
    </source>
</evidence>
<dbReference type="HOGENOM" id="CLU_077968_1_0_11"/>
<reference evidence="9 10" key="1">
    <citation type="submission" date="2013-09" db="EMBL/GenBank/DDBJ databases">
        <title>Complete genome sequence of Corynebacterium doosanense CAU 212(T) (=DSM 45436(T)), isolated from activated sludge.</title>
        <authorList>
            <person name="Schaffert L."/>
            <person name="Albersmeier A."/>
            <person name="Kalinowski J."/>
            <person name="Ruckert C."/>
        </authorList>
    </citation>
    <scope>NUCLEOTIDE SEQUENCE [LARGE SCALE GENOMIC DNA]</scope>
    <source>
        <strain evidence="9 10">CAU 212</strain>
    </source>
</reference>
<evidence type="ECO:0000256" key="2">
    <source>
        <dbReference type="ARBA" id="ARBA00022617"/>
    </source>
</evidence>
<dbReference type="KEGG" id="cdo:CDOO_02215"/>
<evidence type="ECO:0000256" key="5">
    <source>
        <dbReference type="ARBA" id="ARBA00022989"/>
    </source>
</evidence>
<dbReference type="AlphaFoldDB" id="A0A097IDK3"/>
<keyword evidence="6" id="KW-0408">Iron</keyword>
<name>A0A097IDK3_9CORY</name>
<dbReference type="InterPro" id="IPR000701">
    <property type="entry name" value="SuccDH_FuR_B_TM-su"/>
</dbReference>
<keyword evidence="3 8" id="KW-0812">Transmembrane</keyword>
<evidence type="ECO:0000256" key="8">
    <source>
        <dbReference type="SAM" id="Phobius"/>
    </source>
</evidence>
<protein>
    <submittedName>
        <fullName evidence="9">Succinate dehydrogenase</fullName>
    </submittedName>
</protein>
<sequence>MTVKNVDRESVRHGKITEQPLRQRPAYPTWAMKLVMAVTGLIFALYVIGHMVGNLKIYMPDHSGVAAINEYGVFLREMGTPLFPHEGLLWIIRAVLVVAVIAHIHGAITLASRSRQSRGKFRRTNLMGGLDSTATRSMLITGVVLLAFIIFHILDLTLGVQPVSPSEFTHGDVKGNMIATFSRWPVTIWYVIAMLALFLHLFHGIRLAASDLGITGKKWLQVVAFLAAVIPTVVVLGNIIMPLSIALGLVS</sequence>
<accession>A0A097IDK3</accession>
<dbReference type="SUPFAM" id="SSF81343">
    <property type="entry name" value="Fumarate reductase respiratory complex transmembrane subunits"/>
    <property type="match status" value="1"/>
</dbReference>
<feature type="transmembrane region" description="Helical" evidence="8">
    <location>
        <begin position="30"/>
        <end position="49"/>
    </location>
</feature>
<comment type="subcellular location">
    <subcellularLocation>
        <location evidence="1">Membrane</location>
    </subcellularLocation>
</comment>
<dbReference type="Pfam" id="PF01127">
    <property type="entry name" value="Sdh_cyt"/>
    <property type="match status" value="1"/>
</dbReference>
<keyword evidence="4" id="KW-0479">Metal-binding</keyword>
<dbReference type="Gene3D" id="1.20.1300.10">
    <property type="entry name" value="Fumarate reductase/succinate dehydrogenase, transmembrane subunit"/>
    <property type="match status" value="1"/>
</dbReference>
<dbReference type="Proteomes" id="UP000029914">
    <property type="component" value="Chromosome"/>
</dbReference>
<feature type="transmembrane region" description="Helical" evidence="8">
    <location>
        <begin position="133"/>
        <end position="154"/>
    </location>
</feature>
<gene>
    <name evidence="9" type="ORF">CDOO_02215</name>
</gene>
<organism evidence="9 10">
    <name type="scientific">Corynebacterium doosanense CAU 212 = DSM 45436</name>
    <dbReference type="NCBI Taxonomy" id="558173"/>
    <lineage>
        <taxon>Bacteria</taxon>
        <taxon>Bacillati</taxon>
        <taxon>Actinomycetota</taxon>
        <taxon>Actinomycetes</taxon>
        <taxon>Mycobacteriales</taxon>
        <taxon>Corynebacteriaceae</taxon>
        <taxon>Corynebacterium</taxon>
    </lineage>
</organism>
<keyword evidence="2" id="KW-0349">Heme</keyword>
<keyword evidence="5 8" id="KW-1133">Transmembrane helix</keyword>
<dbReference type="EMBL" id="CP006764">
    <property type="protein sequence ID" value="AIT60199.1"/>
    <property type="molecule type" value="Genomic_DNA"/>
</dbReference>
<dbReference type="CDD" id="cd03498">
    <property type="entry name" value="SQR_TypeB_2_TM"/>
    <property type="match status" value="1"/>
</dbReference>
<dbReference type="InterPro" id="IPR034804">
    <property type="entry name" value="SQR/QFR_C/D"/>
</dbReference>
<evidence type="ECO:0000256" key="1">
    <source>
        <dbReference type="ARBA" id="ARBA00004370"/>
    </source>
</evidence>
<keyword evidence="7 8" id="KW-0472">Membrane</keyword>
<keyword evidence="10" id="KW-1185">Reference proteome</keyword>
<dbReference type="GO" id="GO:0016020">
    <property type="term" value="C:membrane"/>
    <property type="evidence" value="ECO:0007669"/>
    <property type="project" value="UniProtKB-SubCell"/>
</dbReference>
<evidence type="ECO:0000256" key="4">
    <source>
        <dbReference type="ARBA" id="ARBA00022723"/>
    </source>
</evidence>
<feature type="transmembrane region" description="Helical" evidence="8">
    <location>
        <begin position="187"/>
        <end position="207"/>
    </location>
</feature>
<dbReference type="OrthoDB" id="9788081at2"/>
<evidence type="ECO:0000256" key="6">
    <source>
        <dbReference type="ARBA" id="ARBA00023004"/>
    </source>
</evidence>
<evidence type="ECO:0000313" key="9">
    <source>
        <dbReference type="EMBL" id="AIT60199.1"/>
    </source>
</evidence>
<dbReference type="NCBIfam" id="TIGR02046">
    <property type="entry name" value="sdhC_b558_fam"/>
    <property type="match status" value="1"/>
</dbReference>
<evidence type="ECO:0000256" key="3">
    <source>
        <dbReference type="ARBA" id="ARBA00022692"/>
    </source>
</evidence>